<sequence length="219" mass="24256">MNYVYQQVLQRLLSYFNRAERTALQLLIQRLIVAAGGIENIGTYKVLVAFSGGKDSAYTVALMRAAQLSIAGRAPATVVDHQYVQAFEPDLPFSSAGREQNRSDMLLGGHLTAGDARTTFCNSCYLGMAEFLGRAACWGDGVDAVLSGDSLKEQKQYATWIMRLARHEGQAMENWHKLGFMTALNTIDSVGRAYYRELYGEEPQPAGFMLRPLGYPNKP</sequence>
<dbReference type="CDD" id="cd01986">
    <property type="entry name" value="AANH-like"/>
    <property type="match status" value="1"/>
</dbReference>
<proteinExistence type="predicted"/>
<evidence type="ECO:0000313" key="1">
    <source>
        <dbReference type="EMBL" id="GFC95490.1"/>
    </source>
</evidence>
<reference evidence="1" key="1">
    <citation type="journal article" date="2019" name="Sci. Rep.">
        <title>Draft genome of Tanacetum cinerariifolium, the natural source of mosquito coil.</title>
        <authorList>
            <person name="Yamashiro T."/>
            <person name="Shiraishi A."/>
            <person name="Satake H."/>
            <person name="Nakayama K."/>
        </authorList>
    </citation>
    <scope>NUCLEOTIDE SEQUENCE</scope>
</reference>
<protein>
    <submittedName>
        <fullName evidence="1">Uncharacterized protein</fullName>
    </submittedName>
</protein>
<dbReference type="SUPFAM" id="SSF52402">
    <property type="entry name" value="Adenine nucleotide alpha hydrolases-like"/>
    <property type="match status" value="1"/>
</dbReference>
<dbReference type="EMBL" id="BKCJ011154735">
    <property type="protein sequence ID" value="GFC95490.1"/>
    <property type="molecule type" value="Genomic_DNA"/>
</dbReference>
<dbReference type="AlphaFoldDB" id="A0A699SDW1"/>
<organism evidence="1">
    <name type="scientific">Tanacetum cinerariifolium</name>
    <name type="common">Dalmatian daisy</name>
    <name type="synonym">Chrysanthemum cinerariifolium</name>
    <dbReference type="NCBI Taxonomy" id="118510"/>
    <lineage>
        <taxon>Eukaryota</taxon>
        <taxon>Viridiplantae</taxon>
        <taxon>Streptophyta</taxon>
        <taxon>Embryophyta</taxon>
        <taxon>Tracheophyta</taxon>
        <taxon>Spermatophyta</taxon>
        <taxon>Magnoliopsida</taxon>
        <taxon>eudicotyledons</taxon>
        <taxon>Gunneridae</taxon>
        <taxon>Pentapetalae</taxon>
        <taxon>asterids</taxon>
        <taxon>campanulids</taxon>
        <taxon>Asterales</taxon>
        <taxon>Asteraceae</taxon>
        <taxon>Asteroideae</taxon>
        <taxon>Anthemideae</taxon>
        <taxon>Anthemidinae</taxon>
        <taxon>Tanacetum</taxon>
    </lineage>
</organism>
<comment type="caution">
    <text evidence="1">The sequence shown here is derived from an EMBL/GenBank/DDBJ whole genome shotgun (WGS) entry which is preliminary data.</text>
</comment>
<dbReference type="Gene3D" id="3.40.50.620">
    <property type="entry name" value="HUPs"/>
    <property type="match status" value="1"/>
</dbReference>
<name>A0A699SDW1_TANCI</name>
<dbReference type="InterPro" id="IPR014729">
    <property type="entry name" value="Rossmann-like_a/b/a_fold"/>
</dbReference>
<accession>A0A699SDW1</accession>
<gene>
    <name evidence="1" type="ORF">Tci_867460</name>
</gene>
<feature type="non-terminal residue" evidence="1">
    <location>
        <position position="219"/>
    </location>
</feature>